<keyword evidence="4" id="KW-1185">Reference proteome</keyword>
<dbReference type="SUPFAM" id="SSF52540">
    <property type="entry name" value="P-loop containing nucleoside triphosphate hydrolases"/>
    <property type="match status" value="1"/>
</dbReference>
<feature type="domain" description="ATPase AAA-type core" evidence="2">
    <location>
        <begin position="79"/>
        <end position="145"/>
    </location>
</feature>
<dbReference type="RefSeq" id="WP_408886990.1">
    <property type="nucleotide sequence ID" value="NZ_JAPDNT010000046.1"/>
</dbReference>
<dbReference type="GO" id="GO:0016887">
    <property type="term" value="F:ATP hydrolysis activity"/>
    <property type="evidence" value="ECO:0007669"/>
    <property type="project" value="InterPro"/>
</dbReference>
<evidence type="ECO:0000259" key="2">
    <source>
        <dbReference type="Pfam" id="PF13304"/>
    </source>
</evidence>
<evidence type="ECO:0000256" key="1">
    <source>
        <dbReference type="SAM" id="MobiDB-lite"/>
    </source>
</evidence>
<evidence type="ECO:0000313" key="3">
    <source>
        <dbReference type="EMBL" id="MCW3477706.1"/>
    </source>
</evidence>
<dbReference type="PANTHER" id="PTHR32182">
    <property type="entry name" value="DNA REPLICATION AND REPAIR PROTEIN RECF"/>
    <property type="match status" value="1"/>
</dbReference>
<dbReference type="EMBL" id="JAPDNT010000046">
    <property type="protein sequence ID" value="MCW3477706.1"/>
    <property type="molecule type" value="Genomic_DNA"/>
</dbReference>
<evidence type="ECO:0000313" key="4">
    <source>
        <dbReference type="Proteomes" id="UP001165679"/>
    </source>
</evidence>
<dbReference type="Pfam" id="PF13304">
    <property type="entry name" value="AAA_21"/>
    <property type="match status" value="1"/>
</dbReference>
<dbReference type="Proteomes" id="UP001165679">
    <property type="component" value="Unassembled WGS sequence"/>
</dbReference>
<feature type="non-terminal residue" evidence="3">
    <location>
        <position position="1"/>
    </location>
</feature>
<reference evidence="3" key="1">
    <citation type="submission" date="2022-09" db="EMBL/GenBank/DDBJ databases">
        <title>Rhodovastum sp. nov. RN2-1 isolated from soil in Seongnam, South Korea.</title>
        <authorList>
            <person name="Le N.T."/>
        </authorList>
    </citation>
    <scope>NUCLEOTIDE SEQUENCE</scope>
    <source>
        <strain evidence="3">RN2-1</strain>
    </source>
</reference>
<dbReference type="InterPro" id="IPR042174">
    <property type="entry name" value="RecF_2"/>
</dbReference>
<dbReference type="InterPro" id="IPR003959">
    <property type="entry name" value="ATPase_AAA_core"/>
</dbReference>
<dbReference type="GO" id="GO:0000731">
    <property type="term" value="P:DNA synthesis involved in DNA repair"/>
    <property type="evidence" value="ECO:0007669"/>
    <property type="project" value="TreeGrafter"/>
</dbReference>
<sequence>LVARLNGALAAGVAGAFPAATLSLLCPIAERLAAGPALAVEDWLRDTLAANRARDAAAGTGGVGAHRADMALADAATGLGAAQASTGQQKALLIGVILGHAALLAEARGFAPLLLLDEPAVHLDPGRRAALFAALARLPAQVFLTGTDSDTFLPLRGVAEGLRTGHGTLLPDPDFPQPQDHQM</sequence>
<comment type="caution">
    <text evidence="3">The sequence shown here is derived from an EMBL/GenBank/DDBJ whole genome shotgun (WGS) entry which is preliminary data.</text>
</comment>
<proteinExistence type="predicted"/>
<dbReference type="GO" id="GO:0006302">
    <property type="term" value="P:double-strand break repair"/>
    <property type="evidence" value="ECO:0007669"/>
    <property type="project" value="TreeGrafter"/>
</dbReference>
<feature type="region of interest" description="Disordered" evidence="1">
    <location>
        <begin position="164"/>
        <end position="183"/>
    </location>
</feature>
<dbReference type="GO" id="GO:0005524">
    <property type="term" value="F:ATP binding"/>
    <property type="evidence" value="ECO:0007669"/>
    <property type="project" value="InterPro"/>
</dbReference>
<dbReference type="PANTHER" id="PTHR32182:SF0">
    <property type="entry name" value="DNA REPLICATION AND REPAIR PROTEIN RECF"/>
    <property type="match status" value="1"/>
</dbReference>
<dbReference type="Gene3D" id="1.20.1050.90">
    <property type="entry name" value="RecF/RecN/SMC, N-terminal domain"/>
    <property type="match status" value="1"/>
</dbReference>
<dbReference type="InterPro" id="IPR027417">
    <property type="entry name" value="P-loop_NTPase"/>
</dbReference>
<protein>
    <submittedName>
        <fullName evidence="3">DNA replication and repair protein RecF</fullName>
    </submittedName>
</protein>
<gene>
    <name evidence="3" type="ORF">OL599_24410</name>
</gene>
<organism evidence="3 4">
    <name type="scientific">Limobrevibacterium gyesilva</name>
    <dbReference type="NCBI Taxonomy" id="2991712"/>
    <lineage>
        <taxon>Bacteria</taxon>
        <taxon>Pseudomonadati</taxon>
        <taxon>Pseudomonadota</taxon>
        <taxon>Alphaproteobacteria</taxon>
        <taxon>Acetobacterales</taxon>
        <taxon>Acetobacteraceae</taxon>
        <taxon>Limobrevibacterium</taxon>
    </lineage>
</organism>
<accession>A0AA42CHW8</accession>
<reference evidence="3" key="2">
    <citation type="submission" date="2022-10" db="EMBL/GenBank/DDBJ databases">
        <authorList>
            <person name="Trinh H.N."/>
        </authorList>
    </citation>
    <scope>NUCLEOTIDE SEQUENCE</scope>
    <source>
        <strain evidence="3">RN2-1</strain>
    </source>
</reference>
<dbReference type="AlphaFoldDB" id="A0AA42CHW8"/>
<name>A0AA42CHW8_9PROT</name>